<comment type="similarity">
    <text evidence="3 8">Belongs to the peptidase M17 family.</text>
</comment>
<dbReference type="GO" id="GO:0005737">
    <property type="term" value="C:cytoplasm"/>
    <property type="evidence" value="ECO:0007669"/>
    <property type="project" value="UniProtKB-SubCell"/>
</dbReference>
<keyword evidence="8" id="KW-0963">Cytoplasm</keyword>
<feature type="binding site" evidence="8">
    <location>
        <position position="350"/>
    </location>
    <ligand>
        <name>Mn(2+)</name>
        <dbReference type="ChEBI" id="CHEBI:29035"/>
        <label>2</label>
    </ligand>
</feature>
<dbReference type="InterPro" id="IPR043472">
    <property type="entry name" value="Macro_dom-like"/>
</dbReference>
<dbReference type="HAMAP" id="MF_00181">
    <property type="entry name" value="Cytosol_peptidase_M17"/>
    <property type="match status" value="1"/>
</dbReference>
<dbReference type="CDD" id="cd00433">
    <property type="entry name" value="Peptidase_M17"/>
    <property type="match status" value="1"/>
</dbReference>
<accession>A0A4R3KKN2</accession>
<keyword evidence="5 8" id="KW-0645">Protease</keyword>
<evidence type="ECO:0000259" key="9">
    <source>
        <dbReference type="Pfam" id="PF00883"/>
    </source>
</evidence>
<dbReference type="NCBIfam" id="NF002073">
    <property type="entry name" value="PRK00913.1-2"/>
    <property type="match status" value="1"/>
</dbReference>
<dbReference type="PANTHER" id="PTHR11963">
    <property type="entry name" value="LEUCINE AMINOPEPTIDASE-RELATED"/>
    <property type="match status" value="1"/>
</dbReference>
<dbReference type="InterPro" id="IPR023042">
    <property type="entry name" value="Peptidase_M17_leu_NH2_pept"/>
</dbReference>
<evidence type="ECO:0000256" key="2">
    <source>
        <dbReference type="ARBA" id="ARBA00000967"/>
    </source>
</evidence>
<organism evidence="11 12">
    <name type="scientific">Tepidibacillus fermentans</name>
    <dbReference type="NCBI Taxonomy" id="1281767"/>
    <lineage>
        <taxon>Bacteria</taxon>
        <taxon>Bacillati</taxon>
        <taxon>Bacillota</taxon>
        <taxon>Bacilli</taxon>
        <taxon>Bacillales</taxon>
        <taxon>Bacillaceae</taxon>
        <taxon>Tepidibacillus</taxon>
    </lineage>
</organism>
<keyword evidence="8" id="KW-0479">Metal-binding</keyword>
<dbReference type="RefSeq" id="WP_165894861.1">
    <property type="nucleotide sequence ID" value="NZ_SMAB01000001.1"/>
</dbReference>
<comment type="cofactor">
    <cofactor evidence="8">
        <name>Mn(2+)</name>
        <dbReference type="ChEBI" id="CHEBI:29035"/>
    </cofactor>
    <text evidence="8">Binds 2 manganese ions per subunit.</text>
</comment>
<evidence type="ECO:0000256" key="4">
    <source>
        <dbReference type="ARBA" id="ARBA00022438"/>
    </source>
</evidence>
<evidence type="ECO:0000256" key="6">
    <source>
        <dbReference type="ARBA" id="ARBA00022801"/>
    </source>
</evidence>
<dbReference type="InterPro" id="IPR011356">
    <property type="entry name" value="Leucine_aapep/pepB"/>
</dbReference>
<dbReference type="GO" id="GO:0030145">
    <property type="term" value="F:manganese ion binding"/>
    <property type="evidence" value="ECO:0007669"/>
    <property type="project" value="UniProtKB-UniRule"/>
</dbReference>
<dbReference type="SUPFAM" id="SSF52949">
    <property type="entry name" value="Macro domain-like"/>
    <property type="match status" value="1"/>
</dbReference>
<evidence type="ECO:0000256" key="1">
    <source>
        <dbReference type="ARBA" id="ARBA00000135"/>
    </source>
</evidence>
<comment type="subcellular location">
    <subcellularLocation>
        <location evidence="8">Cytoplasm</location>
    </subcellularLocation>
</comment>
<dbReference type="EC" id="3.4.11.1" evidence="8"/>
<keyword evidence="12" id="KW-1185">Reference proteome</keyword>
<dbReference type="EC" id="3.4.11.10" evidence="8"/>
<dbReference type="PRINTS" id="PR00481">
    <property type="entry name" value="LAMNOPPTDASE"/>
</dbReference>
<dbReference type="Pfam" id="PF00883">
    <property type="entry name" value="Peptidase_M17"/>
    <property type="match status" value="1"/>
</dbReference>
<feature type="domain" description="Cytosol aminopeptidase" evidence="9">
    <location>
        <begin position="184"/>
        <end position="490"/>
    </location>
</feature>
<evidence type="ECO:0000313" key="11">
    <source>
        <dbReference type="EMBL" id="TCS84445.1"/>
    </source>
</evidence>
<evidence type="ECO:0000256" key="3">
    <source>
        <dbReference type="ARBA" id="ARBA00009528"/>
    </source>
</evidence>
<sequence length="499" mass="53964">MQFKVSTESIISLATDCLIITYTEDRDGLRGLAEQVDERMDHRISQLIAEREIKGEFAEVTIVHTWGKIPAKRVLVLGLGKEENLTLEKARAAFAIAARKAQSIGVKELTLAISQKYKDLWNPVDLGQVAVEAMMLGSYQYSPYKKKEKTENQLERVIVTVDGISVSAVEAGVERGIIFAQSQNLARDLTNTPANRMTPTILAEKAKEIARKHQMEIEILEKEQLQELNMGAFLGVAQGSNEPPKMIIIKYLGAPDCKDVIGYVGKGITFDAGGIQIKPEKDMDEMKGDMAGAAAVLAAMNAIGTLKPHVNVIAVIPACENMVSGHAIHPGDVVDTFSGKTVEIKHTDAEGRLILADAIAYAKYLGATKLVDIATLTGSVISALGNSITGVFTNSEAWKKEVFEAAKISGEKVWELPLIDDYEELVKSDIADLKNDAGFGAGAIQGAMFLKQFAGDTPWVHLDIAGTADSKEIKGIHTKGATGEMVRTLISLAIRFGGK</sequence>
<dbReference type="GO" id="GO:0006508">
    <property type="term" value="P:proteolysis"/>
    <property type="evidence" value="ECO:0007669"/>
    <property type="project" value="UniProtKB-KW"/>
</dbReference>
<dbReference type="InterPro" id="IPR000819">
    <property type="entry name" value="Peptidase_M17_C"/>
</dbReference>
<feature type="active site" evidence="8">
    <location>
        <position position="278"/>
    </location>
</feature>
<keyword evidence="4 8" id="KW-0031">Aminopeptidase</keyword>
<protein>
    <recommendedName>
        <fullName evidence="8">Probable cytosol aminopeptidase</fullName>
        <ecNumber evidence="8">3.4.11.1</ecNumber>
    </recommendedName>
    <alternativeName>
        <fullName evidence="8">Leucine aminopeptidase</fullName>
        <shortName evidence="8">LAP</shortName>
        <ecNumber evidence="8">3.4.11.10</ecNumber>
    </alternativeName>
    <alternativeName>
        <fullName evidence="8">Leucyl aminopeptidase</fullName>
    </alternativeName>
</protein>
<dbReference type="Proteomes" id="UP000295788">
    <property type="component" value="Unassembled WGS sequence"/>
</dbReference>
<evidence type="ECO:0000313" key="12">
    <source>
        <dbReference type="Proteomes" id="UP000295788"/>
    </source>
</evidence>
<comment type="catalytic activity">
    <reaction evidence="1 8">
        <text>Release of an N-terminal amino acid, Xaa-|-Yaa-, in which Xaa is preferably Leu, but may be other amino acids including Pro although not Arg or Lys, and Yaa may be Pro. Amino acid amides and methyl esters are also readily hydrolyzed, but rates on arylamides are exceedingly low.</text>
        <dbReference type="EC" id="3.4.11.1"/>
    </reaction>
</comment>
<dbReference type="Gene3D" id="3.40.220.10">
    <property type="entry name" value="Leucine Aminopeptidase, subunit E, domain 1"/>
    <property type="match status" value="1"/>
</dbReference>
<feature type="binding site" evidence="8">
    <location>
        <position position="348"/>
    </location>
    <ligand>
        <name>Mn(2+)</name>
        <dbReference type="ChEBI" id="CHEBI:29035"/>
        <label>1</label>
    </ligand>
</feature>
<keyword evidence="6 8" id="KW-0378">Hydrolase</keyword>
<dbReference type="SUPFAM" id="SSF53187">
    <property type="entry name" value="Zn-dependent exopeptidases"/>
    <property type="match status" value="1"/>
</dbReference>
<feature type="active site" evidence="8">
    <location>
        <position position="352"/>
    </location>
</feature>
<keyword evidence="8" id="KW-0464">Manganese</keyword>
<dbReference type="EMBL" id="SMAB01000001">
    <property type="protein sequence ID" value="TCS84445.1"/>
    <property type="molecule type" value="Genomic_DNA"/>
</dbReference>
<feature type="domain" description="Peptidase M17 leucyl aminopeptidase N-terminal" evidence="10">
    <location>
        <begin position="28"/>
        <end position="147"/>
    </location>
</feature>
<dbReference type="GO" id="GO:0070006">
    <property type="term" value="F:metalloaminopeptidase activity"/>
    <property type="evidence" value="ECO:0007669"/>
    <property type="project" value="InterPro"/>
</dbReference>
<feature type="binding site" evidence="8">
    <location>
        <position position="271"/>
    </location>
    <ligand>
        <name>Mn(2+)</name>
        <dbReference type="ChEBI" id="CHEBI:29035"/>
        <label>2</label>
    </ligand>
</feature>
<dbReference type="NCBIfam" id="NF002074">
    <property type="entry name" value="PRK00913.1-4"/>
    <property type="match status" value="1"/>
</dbReference>
<evidence type="ECO:0000259" key="10">
    <source>
        <dbReference type="Pfam" id="PF02789"/>
    </source>
</evidence>
<dbReference type="AlphaFoldDB" id="A0A4R3KKN2"/>
<feature type="binding site" evidence="8">
    <location>
        <position position="266"/>
    </location>
    <ligand>
        <name>Mn(2+)</name>
        <dbReference type="ChEBI" id="CHEBI:29035"/>
        <label>2</label>
    </ligand>
</feature>
<dbReference type="PANTHER" id="PTHR11963:SF23">
    <property type="entry name" value="CYTOSOL AMINOPEPTIDASE"/>
    <property type="match status" value="1"/>
</dbReference>
<comment type="catalytic activity">
    <reaction evidence="2 8">
        <text>Release of an N-terminal amino acid, preferentially leucine, but not glutamic or aspartic acids.</text>
        <dbReference type="EC" id="3.4.11.10"/>
    </reaction>
</comment>
<evidence type="ECO:0000256" key="5">
    <source>
        <dbReference type="ARBA" id="ARBA00022670"/>
    </source>
</evidence>
<comment type="function">
    <text evidence="7 8">Presumably involved in the processing and regular turnover of intracellular proteins. Catalyzes the removal of unsubstituted N-terminal amino acids from various peptides.</text>
</comment>
<name>A0A4R3KKN2_9BACI</name>
<evidence type="ECO:0000256" key="8">
    <source>
        <dbReference type="HAMAP-Rule" id="MF_00181"/>
    </source>
</evidence>
<proteinExistence type="inferred from homology"/>
<evidence type="ECO:0000256" key="7">
    <source>
        <dbReference type="ARBA" id="ARBA00049972"/>
    </source>
</evidence>
<feature type="binding site" evidence="8">
    <location>
        <position position="289"/>
    </location>
    <ligand>
        <name>Mn(2+)</name>
        <dbReference type="ChEBI" id="CHEBI:29035"/>
        <label>2</label>
    </ligand>
</feature>
<comment type="caution">
    <text evidence="11">The sequence shown here is derived from an EMBL/GenBank/DDBJ whole genome shotgun (WGS) entry which is preliminary data.</text>
</comment>
<feature type="binding site" evidence="8">
    <location>
        <position position="350"/>
    </location>
    <ligand>
        <name>Mn(2+)</name>
        <dbReference type="ChEBI" id="CHEBI:29035"/>
        <label>1</label>
    </ligand>
</feature>
<dbReference type="Pfam" id="PF02789">
    <property type="entry name" value="Peptidase_M17_N"/>
    <property type="match status" value="1"/>
</dbReference>
<dbReference type="InterPro" id="IPR008283">
    <property type="entry name" value="Peptidase_M17_N"/>
</dbReference>
<dbReference type="NCBIfam" id="NF002083">
    <property type="entry name" value="PRK00913.3-5"/>
    <property type="match status" value="1"/>
</dbReference>
<feature type="binding site" evidence="8">
    <location>
        <position position="271"/>
    </location>
    <ligand>
        <name>Mn(2+)</name>
        <dbReference type="ChEBI" id="CHEBI:29035"/>
        <label>1</label>
    </ligand>
</feature>
<dbReference type="Gene3D" id="3.40.630.10">
    <property type="entry name" value="Zn peptidases"/>
    <property type="match status" value="1"/>
</dbReference>
<gene>
    <name evidence="8" type="primary">pepA</name>
    <name evidence="11" type="ORF">EDD72_101109</name>
</gene>
<reference evidence="11 12" key="1">
    <citation type="submission" date="2019-03" db="EMBL/GenBank/DDBJ databases">
        <title>Genomic Encyclopedia of Type Strains, Phase IV (KMG-IV): sequencing the most valuable type-strain genomes for metagenomic binning, comparative biology and taxonomic classification.</title>
        <authorList>
            <person name="Goeker M."/>
        </authorList>
    </citation>
    <scope>NUCLEOTIDE SEQUENCE [LARGE SCALE GENOMIC DNA]</scope>
    <source>
        <strain evidence="11 12">DSM 23802</strain>
    </source>
</reference>